<dbReference type="Pfam" id="PF03619">
    <property type="entry name" value="Solute_trans_a"/>
    <property type="match status" value="1"/>
</dbReference>
<dbReference type="PANTHER" id="PTHR23423">
    <property type="entry name" value="ORGANIC SOLUTE TRANSPORTER-RELATED"/>
    <property type="match status" value="1"/>
</dbReference>
<evidence type="ECO:0000256" key="1">
    <source>
        <dbReference type="ARBA" id="ARBA00004141"/>
    </source>
</evidence>
<feature type="transmembrane region" description="Helical" evidence="5">
    <location>
        <begin position="109"/>
        <end position="131"/>
    </location>
</feature>
<protein>
    <submittedName>
        <fullName evidence="6">Uu.00g026550.m01.CDS01</fullName>
    </submittedName>
</protein>
<evidence type="ECO:0000256" key="4">
    <source>
        <dbReference type="ARBA" id="ARBA00023136"/>
    </source>
</evidence>
<feature type="transmembrane region" description="Helical" evidence="5">
    <location>
        <begin position="219"/>
        <end position="241"/>
    </location>
</feature>
<organism evidence="6 7">
    <name type="scientific">Anthostomella pinea</name>
    <dbReference type="NCBI Taxonomy" id="933095"/>
    <lineage>
        <taxon>Eukaryota</taxon>
        <taxon>Fungi</taxon>
        <taxon>Dikarya</taxon>
        <taxon>Ascomycota</taxon>
        <taxon>Pezizomycotina</taxon>
        <taxon>Sordariomycetes</taxon>
        <taxon>Xylariomycetidae</taxon>
        <taxon>Xylariales</taxon>
        <taxon>Xylariaceae</taxon>
        <taxon>Anthostomella</taxon>
    </lineage>
</organism>
<dbReference type="EMBL" id="CAUWAG010000003">
    <property type="protein sequence ID" value="CAJ2499802.1"/>
    <property type="molecule type" value="Genomic_DNA"/>
</dbReference>
<keyword evidence="7" id="KW-1185">Reference proteome</keyword>
<keyword evidence="2 5" id="KW-0812">Transmembrane</keyword>
<gene>
    <name evidence="6" type="ORF">KHLLAP_LOCUS270</name>
</gene>
<feature type="transmembrane region" description="Helical" evidence="5">
    <location>
        <begin position="253"/>
        <end position="275"/>
    </location>
</feature>
<feature type="transmembrane region" description="Helical" evidence="5">
    <location>
        <begin position="85"/>
        <end position="103"/>
    </location>
</feature>
<accession>A0AAI8YCL7</accession>
<comment type="caution">
    <text evidence="6">The sequence shown here is derived from an EMBL/GenBank/DDBJ whole genome shotgun (WGS) entry which is preliminary data.</text>
</comment>
<keyword evidence="4 5" id="KW-0472">Membrane</keyword>
<comment type="subcellular location">
    <subcellularLocation>
        <location evidence="1">Membrane</location>
        <topology evidence="1">Multi-pass membrane protein</topology>
    </subcellularLocation>
</comment>
<evidence type="ECO:0000256" key="2">
    <source>
        <dbReference type="ARBA" id="ARBA00022692"/>
    </source>
</evidence>
<dbReference type="SMART" id="SM01417">
    <property type="entry name" value="Solute_trans_a"/>
    <property type="match status" value="1"/>
</dbReference>
<evidence type="ECO:0000313" key="6">
    <source>
        <dbReference type="EMBL" id="CAJ2499802.1"/>
    </source>
</evidence>
<evidence type="ECO:0000256" key="3">
    <source>
        <dbReference type="ARBA" id="ARBA00022989"/>
    </source>
</evidence>
<dbReference type="Proteomes" id="UP001295740">
    <property type="component" value="Unassembled WGS sequence"/>
</dbReference>
<proteinExistence type="predicted"/>
<evidence type="ECO:0000256" key="5">
    <source>
        <dbReference type="SAM" id="Phobius"/>
    </source>
</evidence>
<sequence length="407" mass="46019">MDHLVLLVSRGRHDGADGAKGRNTTCEIPAPYTPSPTTPVAGRYDFYHLNVIVSGACAAFSTVVILLLMWQHATHMSKPKEQMHILRIAWFIPVYAIGIWIMILEPRVYVYLLSFIVIYEAYALAYFYLLLCEILAEPADAALGERAVLLSPLIAHARRKGVSVTNANGFFSPHWRFRRHFVEAFQCPPLMVLLMVAGVTTQATGTYCLTAHDAVHAHLYLVVVQIVSMVAAIIGVVHTYVPLRRELKEHRALSKLWAFKLLIFLQVAQGLAFSILDGISPPSIENSDVFSPIDIIVGIPLLIVSCELVFFAIFFHYAYSVAPYQLSDEQLRSGQRYAMHCWRVWWDILKIHDLIAATKFMFRLGEEIRLLERDMQMQERQSWSPAKAKEESGHEVGVVVGWVEAVR</sequence>
<evidence type="ECO:0000313" key="7">
    <source>
        <dbReference type="Proteomes" id="UP001295740"/>
    </source>
</evidence>
<dbReference type="AlphaFoldDB" id="A0AAI8YCL7"/>
<feature type="transmembrane region" description="Helical" evidence="5">
    <location>
        <begin position="51"/>
        <end position="73"/>
    </location>
</feature>
<feature type="transmembrane region" description="Helical" evidence="5">
    <location>
        <begin position="181"/>
        <end position="199"/>
    </location>
</feature>
<dbReference type="GO" id="GO:0016020">
    <property type="term" value="C:membrane"/>
    <property type="evidence" value="ECO:0007669"/>
    <property type="project" value="UniProtKB-SubCell"/>
</dbReference>
<reference evidence="6" key="1">
    <citation type="submission" date="2023-10" db="EMBL/GenBank/DDBJ databases">
        <authorList>
            <person name="Hackl T."/>
        </authorList>
    </citation>
    <scope>NUCLEOTIDE SEQUENCE</scope>
</reference>
<name>A0AAI8YCL7_9PEZI</name>
<feature type="transmembrane region" description="Helical" evidence="5">
    <location>
        <begin position="295"/>
        <end position="319"/>
    </location>
</feature>
<keyword evidence="3 5" id="KW-1133">Transmembrane helix</keyword>
<dbReference type="InterPro" id="IPR005178">
    <property type="entry name" value="Ostalpha/TMEM184C"/>
</dbReference>